<comment type="caution">
    <text evidence="3">The sequence shown here is derived from an EMBL/GenBank/DDBJ whole genome shotgun (WGS) entry which is preliminary data.</text>
</comment>
<dbReference type="EMBL" id="JAQLKE010000045">
    <property type="protein sequence ID" value="MDB7085600.1"/>
    <property type="molecule type" value="Genomic_DNA"/>
</dbReference>
<keyword evidence="1" id="KW-0175">Coiled coil</keyword>
<accession>A0A3E3E7X6</accession>
<evidence type="ECO:0000313" key="2">
    <source>
        <dbReference type="EMBL" id="MDB7085600.1"/>
    </source>
</evidence>
<evidence type="ECO:0000256" key="1">
    <source>
        <dbReference type="SAM" id="Coils"/>
    </source>
</evidence>
<name>A0A3E3E7X6_9FIRM</name>
<dbReference type="RefSeq" id="WP_008792344.1">
    <property type="nucleotide sequence ID" value="NZ_AP031443.1"/>
</dbReference>
<gene>
    <name evidence="3" type="ORF">DXB93_17520</name>
    <name evidence="2" type="ORF">PM738_17495</name>
</gene>
<dbReference type="AlphaFoldDB" id="A0A3E3E7X6"/>
<sequence length="99" mass="10986">MYIPNLDPYSFTGTAVILGYLLTNDFTTSEQAALGAWFNVVGDILASNSSWSAVLEERSTPPSDDDNDDRQNDLDVLNDAIDKLKESIEKLQNEKKSND</sequence>
<protein>
    <submittedName>
        <fullName evidence="3">Uncharacterized protein</fullName>
    </submittedName>
</protein>
<dbReference type="GeneID" id="64197046"/>
<evidence type="ECO:0000313" key="3">
    <source>
        <dbReference type="EMBL" id="RGD78152.1"/>
    </source>
</evidence>
<reference evidence="2" key="2">
    <citation type="submission" date="2023-01" db="EMBL/GenBank/DDBJ databases">
        <title>Human gut microbiome strain richness.</title>
        <authorList>
            <person name="Chen-Liaw A."/>
        </authorList>
    </citation>
    <scope>NUCLEOTIDE SEQUENCE</scope>
    <source>
        <strain evidence="2">1001217st2_G6_1001217B_191108</strain>
    </source>
</reference>
<organism evidence="3 4">
    <name type="scientific">Thomasclavelia ramosa</name>
    <dbReference type="NCBI Taxonomy" id="1547"/>
    <lineage>
        <taxon>Bacteria</taxon>
        <taxon>Bacillati</taxon>
        <taxon>Bacillota</taxon>
        <taxon>Erysipelotrichia</taxon>
        <taxon>Erysipelotrichales</taxon>
        <taxon>Coprobacillaceae</taxon>
        <taxon>Thomasclavelia</taxon>
    </lineage>
</organism>
<dbReference type="EMBL" id="QUSL01000049">
    <property type="protein sequence ID" value="RGD78152.1"/>
    <property type="molecule type" value="Genomic_DNA"/>
</dbReference>
<evidence type="ECO:0000313" key="4">
    <source>
        <dbReference type="Proteomes" id="UP000261032"/>
    </source>
</evidence>
<dbReference type="Proteomes" id="UP000261032">
    <property type="component" value="Unassembled WGS sequence"/>
</dbReference>
<reference evidence="3 4" key="1">
    <citation type="submission" date="2018-08" db="EMBL/GenBank/DDBJ databases">
        <title>A genome reference for cultivated species of the human gut microbiota.</title>
        <authorList>
            <person name="Zou Y."/>
            <person name="Xue W."/>
            <person name="Luo G."/>
        </authorList>
    </citation>
    <scope>NUCLEOTIDE SEQUENCE [LARGE SCALE GENOMIC DNA]</scope>
    <source>
        <strain evidence="3 4">OM06-4</strain>
    </source>
</reference>
<proteinExistence type="predicted"/>
<dbReference type="Proteomes" id="UP001211987">
    <property type="component" value="Unassembled WGS sequence"/>
</dbReference>
<feature type="coiled-coil region" evidence="1">
    <location>
        <begin position="67"/>
        <end position="97"/>
    </location>
</feature>